<dbReference type="Proteomes" id="UP001408789">
    <property type="component" value="Unassembled WGS sequence"/>
</dbReference>
<feature type="region of interest" description="Disordered" evidence="1">
    <location>
        <begin position="1"/>
        <end position="30"/>
    </location>
</feature>
<organism evidence="3 4">
    <name type="scientific">Deinandra increscens subsp. villosa</name>
    <dbReference type="NCBI Taxonomy" id="3103831"/>
    <lineage>
        <taxon>Eukaryota</taxon>
        <taxon>Viridiplantae</taxon>
        <taxon>Streptophyta</taxon>
        <taxon>Embryophyta</taxon>
        <taxon>Tracheophyta</taxon>
        <taxon>Spermatophyta</taxon>
        <taxon>Magnoliopsida</taxon>
        <taxon>eudicotyledons</taxon>
        <taxon>Gunneridae</taxon>
        <taxon>Pentapetalae</taxon>
        <taxon>asterids</taxon>
        <taxon>campanulids</taxon>
        <taxon>Asterales</taxon>
        <taxon>Asteraceae</taxon>
        <taxon>Asteroideae</taxon>
        <taxon>Heliantheae alliance</taxon>
        <taxon>Madieae</taxon>
        <taxon>Madiinae</taxon>
        <taxon>Deinandra</taxon>
    </lineage>
</organism>
<feature type="domain" description="Cathepsin propeptide inhibitor" evidence="2">
    <location>
        <begin position="345"/>
        <end position="384"/>
    </location>
</feature>
<evidence type="ECO:0000256" key="1">
    <source>
        <dbReference type="SAM" id="MobiDB-lite"/>
    </source>
</evidence>
<protein>
    <recommendedName>
        <fullName evidence="2">Cathepsin propeptide inhibitor domain-containing protein</fullName>
    </recommendedName>
</protein>
<gene>
    <name evidence="3" type="ORF">SSX86_028158</name>
</gene>
<keyword evidence="4" id="KW-1185">Reference proteome</keyword>
<feature type="region of interest" description="Disordered" evidence="1">
    <location>
        <begin position="67"/>
        <end position="144"/>
    </location>
</feature>
<evidence type="ECO:0000313" key="4">
    <source>
        <dbReference type="Proteomes" id="UP001408789"/>
    </source>
</evidence>
<sequence>MGTKIHQREFVPTEEKLKPRTATEEGHRSRDCVVSHHHSAPPMLSLVNRLAGIATMVGLSVTASDQRFQPLDPSLPPPRIDSPEEQRRRLNREPPPLLESSQPLREAVAPKNRGRNLLVSPDWSMGSDGEGHRRAAPLAGDDGEPSHVAITSMETQSMEELFNPTLPPKIKETAALPQRTLDEEKAMYESYLVEHDKQHYNNNPEEKEMRFQTFRETMRFIDRHNLTTQSMEGQFDPALTLSEDDSAVDDDLEEDCGRTDGEVEAMFNSFIAGHEEFYNTPEEKEKMFQIFRKILMFIDDLNETYYAQGLKLLRPSKMMMEDDSASNDDLEEDCGRTDGEVEAMFNSFIARHEELYNTPEEKEKMFQIFKKTLMFVDDNNSTFYG</sequence>
<evidence type="ECO:0000259" key="2">
    <source>
        <dbReference type="SMART" id="SM00848"/>
    </source>
</evidence>
<dbReference type="InterPro" id="IPR013201">
    <property type="entry name" value="Prot_inhib_I29"/>
</dbReference>
<comment type="caution">
    <text evidence="3">The sequence shown here is derived from an EMBL/GenBank/DDBJ whole genome shotgun (WGS) entry which is preliminary data.</text>
</comment>
<feature type="domain" description="Cathepsin propeptide inhibitor" evidence="2">
    <location>
        <begin position="267"/>
        <end position="306"/>
    </location>
</feature>
<reference evidence="3 4" key="1">
    <citation type="submission" date="2024-04" db="EMBL/GenBank/DDBJ databases">
        <title>The reference genome of an endangered Asteraceae, Deinandra increscens subsp. villosa, native to the Central Coast of California.</title>
        <authorList>
            <person name="Guilliams M."/>
            <person name="Hasenstab-Lehman K."/>
            <person name="Meyer R."/>
            <person name="Mcevoy S."/>
        </authorList>
    </citation>
    <scope>NUCLEOTIDE SEQUENCE [LARGE SCALE GENOMIC DNA]</scope>
    <source>
        <tissue evidence="3">Leaf</tissue>
    </source>
</reference>
<proteinExistence type="predicted"/>
<accession>A0AAP0C8V3</accession>
<dbReference type="Pfam" id="PF08246">
    <property type="entry name" value="Inhibitor_I29"/>
    <property type="match status" value="1"/>
</dbReference>
<feature type="domain" description="Cathepsin propeptide inhibitor" evidence="2">
    <location>
        <begin position="188"/>
        <end position="235"/>
    </location>
</feature>
<feature type="compositionally biased region" description="Basic and acidic residues" evidence="1">
    <location>
        <begin position="81"/>
        <end position="92"/>
    </location>
</feature>
<dbReference type="EMBL" id="JBCNJP010000027">
    <property type="protein sequence ID" value="KAK9051531.1"/>
    <property type="molecule type" value="Genomic_DNA"/>
</dbReference>
<name>A0AAP0C8V3_9ASTR</name>
<dbReference type="AlphaFoldDB" id="A0AAP0C8V3"/>
<dbReference type="SMART" id="SM00848">
    <property type="entry name" value="Inhibitor_I29"/>
    <property type="match status" value="3"/>
</dbReference>
<dbReference type="Gene3D" id="1.10.287.2250">
    <property type="match status" value="3"/>
</dbReference>
<evidence type="ECO:0000313" key="3">
    <source>
        <dbReference type="EMBL" id="KAK9051531.1"/>
    </source>
</evidence>